<evidence type="ECO:0000313" key="1">
    <source>
        <dbReference type="EMBL" id="OAF63839.1"/>
    </source>
</evidence>
<accession>A0A177AP78</accession>
<dbReference type="AlphaFoldDB" id="A0A177AP78"/>
<reference evidence="1 2" key="1">
    <citation type="submission" date="2016-04" db="EMBL/GenBank/DDBJ databases">
        <title>The genome of Intoshia linei affirms orthonectids as highly simplified spiralians.</title>
        <authorList>
            <person name="Mikhailov K.V."/>
            <person name="Slusarev G.S."/>
            <person name="Nikitin M.A."/>
            <person name="Logacheva M.D."/>
            <person name="Penin A."/>
            <person name="Aleoshin V."/>
            <person name="Panchin Y.V."/>
        </authorList>
    </citation>
    <scope>NUCLEOTIDE SEQUENCE [LARGE SCALE GENOMIC DNA]</scope>
    <source>
        <strain evidence="1">Intl2013</strain>
        <tissue evidence="1">Whole animal</tissue>
    </source>
</reference>
<organism evidence="1 2">
    <name type="scientific">Intoshia linei</name>
    <dbReference type="NCBI Taxonomy" id="1819745"/>
    <lineage>
        <taxon>Eukaryota</taxon>
        <taxon>Metazoa</taxon>
        <taxon>Spiralia</taxon>
        <taxon>Lophotrochozoa</taxon>
        <taxon>Mesozoa</taxon>
        <taxon>Orthonectida</taxon>
        <taxon>Rhopaluridae</taxon>
        <taxon>Intoshia</taxon>
    </lineage>
</organism>
<sequence>MEIMKLNDPSIQEILDNVLGLKSLIHLGCINEKPNPKLSADETKPIRKNQKGSFHDIMERKLLTVFFKTPGHCTMGEHKIELTSNYKQFKNSVIPTPLHLKQTEA</sequence>
<keyword evidence="2" id="KW-1185">Reference proteome</keyword>
<evidence type="ECO:0000313" key="2">
    <source>
        <dbReference type="Proteomes" id="UP000078046"/>
    </source>
</evidence>
<comment type="caution">
    <text evidence="1">The sequence shown here is derived from an EMBL/GenBank/DDBJ whole genome shotgun (WGS) entry which is preliminary data.</text>
</comment>
<dbReference type="EMBL" id="LWCA01002481">
    <property type="protein sequence ID" value="OAF63839.1"/>
    <property type="molecule type" value="Genomic_DNA"/>
</dbReference>
<protein>
    <submittedName>
        <fullName evidence="1">Uncharacterized protein</fullName>
    </submittedName>
</protein>
<gene>
    <name evidence="1" type="ORF">A3Q56_08459</name>
</gene>
<proteinExistence type="predicted"/>
<dbReference type="Proteomes" id="UP000078046">
    <property type="component" value="Unassembled WGS sequence"/>
</dbReference>
<name>A0A177AP78_9BILA</name>